<dbReference type="AlphaFoldDB" id="A0A939C1Z8"/>
<evidence type="ECO:0000313" key="3">
    <source>
        <dbReference type="Proteomes" id="UP000663792"/>
    </source>
</evidence>
<feature type="region of interest" description="Disordered" evidence="1">
    <location>
        <begin position="322"/>
        <end position="349"/>
    </location>
</feature>
<dbReference type="Gene3D" id="3.40.50.12780">
    <property type="entry name" value="N-terminal domain of ligase-like"/>
    <property type="match status" value="1"/>
</dbReference>
<feature type="compositionally biased region" description="Gly residues" evidence="1">
    <location>
        <begin position="26"/>
        <end position="38"/>
    </location>
</feature>
<evidence type="ECO:0000313" key="2">
    <source>
        <dbReference type="EMBL" id="MBM9467694.1"/>
    </source>
</evidence>
<dbReference type="InterPro" id="IPR017523">
    <property type="entry name" value="Rv3268"/>
</dbReference>
<sequence>MTDPSSTEPAGPVPADQADRVDRPGGMRGRSLLGGGPDPAGPLVAPGPAGGPAPGSTQPASPPVSVQVAVTGSSRPLGSVGTASGSVTVALLGPLLALDPHRPRLTAHSADGARVELSTASLANWAAKVAGLLTDELGLAAGSTVVVRTGTRWQTAAILLGAWWAGCAVTDFEDPTDADVADAAQPGRAGAAPSVAFVAEGDDSGCDEVFVVSADPLGAPSHDLEPHQQDFSSAVLPQADRYTPRGLPRSPDAVAVRTGSGAVTVTQLLQLVDTTAAQLPTGSRLLSTGAWSLPHGVAATLLTALAVDGSLVQLPPDDGAGPAVAADLSDVDAGAPGDDRTSGPAGAAGPDVERIAAMEKATATVGVLVPGLPVVR</sequence>
<name>A0A939C1Z8_9ACTN</name>
<evidence type="ECO:0000256" key="1">
    <source>
        <dbReference type="SAM" id="MobiDB-lite"/>
    </source>
</evidence>
<keyword evidence="3" id="KW-1185">Reference proteome</keyword>
<feature type="compositionally biased region" description="Low complexity" evidence="1">
    <location>
        <begin position="54"/>
        <end position="64"/>
    </location>
</feature>
<dbReference type="RefSeq" id="WP_205260640.1">
    <property type="nucleotide sequence ID" value="NZ_JAERWK010000012.1"/>
</dbReference>
<dbReference type="InterPro" id="IPR042099">
    <property type="entry name" value="ANL_N_sf"/>
</dbReference>
<dbReference type="NCBIfam" id="TIGR03089">
    <property type="entry name" value="TIGR03089 family protein"/>
    <property type="match status" value="1"/>
</dbReference>
<evidence type="ECO:0008006" key="4">
    <source>
        <dbReference type="Google" id="ProtNLM"/>
    </source>
</evidence>
<feature type="region of interest" description="Disordered" evidence="1">
    <location>
        <begin position="1"/>
        <end position="64"/>
    </location>
</feature>
<dbReference type="SUPFAM" id="SSF56801">
    <property type="entry name" value="Acetyl-CoA synthetase-like"/>
    <property type="match status" value="1"/>
</dbReference>
<gene>
    <name evidence="2" type="ORF">JL106_10425</name>
</gene>
<accession>A0A939C1Z8</accession>
<reference evidence="2" key="1">
    <citation type="submission" date="2021-01" db="EMBL/GenBank/DDBJ databases">
        <title>YIM 132084 draft genome.</title>
        <authorList>
            <person name="An D."/>
        </authorList>
    </citation>
    <scope>NUCLEOTIDE SEQUENCE</scope>
    <source>
        <strain evidence="2">YIM 132084</strain>
    </source>
</reference>
<comment type="caution">
    <text evidence="2">The sequence shown here is derived from an EMBL/GenBank/DDBJ whole genome shotgun (WGS) entry which is preliminary data.</text>
</comment>
<dbReference type="Proteomes" id="UP000663792">
    <property type="component" value="Unassembled WGS sequence"/>
</dbReference>
<dbReference type="EMBL" id="JAERWK010000012">
    <property type="protein sequence ID" value="MBM9467694.1"/>
    <property type="molecule type" value="Genomic_DNA"/>
</dbReference>
<organism evidence="2 3">
    <name type="scientific">Nakamurella leprariae</name>
    <dbReference type="NCBI Taxonomy" id="2803911"/>
    <lineage>
        <taxon>Bacteria</taxon>
        <taxon>Bacillati</taxon>
        <taxon>Actinomycetota</taxon>
        <taxon>Actinomycetes</taxon>
        <taxon>Nakamurellales</taxon>
        <taxon>Nakamurellaceae</taxon>
        <taxon>Nakamurella</taxon>
    </lineage>
</organism>
<protein>
    <recommendedName>
        <fullName evidence="4">TIGR03089 family protein</fullName>
    </recommendedName>
</protein>
<proteinExistence type="predicted"/>